<evidence type="ECO:0000313" key="2">
    <source>
        <dbReference type="EMBL" id="CCF85366.1"/>
    </source>
</evidence>
<evidence type="ECO:0000313" key="3">
    <source>
        <dbReference type="Proteomes" id="UP000004221"/>
    </source>
</evidence>
<dbReference type="EMBL" id="CAGS01000432">
    <property type="protein sequence ID" value="CCF85366.1"/>
    <property type="molecule type" value="Genomic_DNA"/>
</dbReference>
<accession>I4EL04</accession>
<comment type="caution">
    <text evidence="2">The sequence shown here is derived from an EMBL/GenBank/DDBJ whole genome shotgun (WGS) entry which is preliminary data.</text>
</comment>
<keyword evidence="1" id="KW-0472">Membrane</keyword>
<keyword evidence="1" id="KW-0812">Transmembrane</keyword>
<organism evidence="2 3">
    <name type="scientific">Nitrolancea hollandica Lb</name>
    <dbReference type="NCBI Taxonomy" id="1129897"/>
    <lineage>
        <taxon>Bacteria</taxon>
        <taxon>Pseudomonadati</taxon>
        <taxon>Thermomicrobiota</taxon>
        <taxon>Thermomicrobia</taxon>
        <taxon>Sphaerobacterales</taxon>
        <taxon>Sphaerobacterineae</taxon>
        <taxon>Sphaerobacteraceae</taxon>
        <taxon>Nitrolancea</taxon>
    </lineage>
</organism>
<dbReference type="AlphaFoldDB" id="I4EL04"/>
<name>I4EL04_9BACT</name>
<keyword evidence="1" id="KW-1133">Transmembrane helix</keyword>
<dbReference type="RefSeq" id="WP_008480217.1">
    <property type="nucleotide sequence ID" value="NZ_CAGS01000432.1"/>
</dbReference>
<proteinExistence type="predicted"/>
<feature type="transmembrane region" description="Helical" evidence="1">
    <location>
        <begin position="21"/>
        <end position="41"/>
    </location>
</feature>
<gene>
    <name evidence="2" type="ORF">NITHO_4880011</name>
</gene>
<protein>
    <submittedName>
        <fullName evidence="2">Uncharacterized protein</fullName>
    </submittedName>
</protein>
<evidence type="ECO:0000256" key="1">
    <source>
        <dbReference type="SAM" id="Phobius"/>
    </source>
</evidence>
<keyword evidence="3" id="KW-1185">Reference proteome</keyword>
<sequence>MDRFEQQEMERLEEENKGLRLWVGILYILWVFETVLIIDLVR</sequence>
<dbReference type="Proteomes" id="UP000004221">
    <property type="component" value="Unassembled WGS sequence"/>
</dbReference>
<reference evidence="2 3" key="1">
    <citation type="journal article" date="2012" name="ISME J.">
        <title>Nitrification expanded: discovery, physiology and genomics of a nitrite-oxidizing bacterium from the phylum Chloroflexi.</title>
        <authorList>
            <person name="Sorokin D.Y."/>
            <person name="Lucker S."/>
            <person name="Vejmelkova D."/>
            <person name="Kostrikina N.A."/>
            <person name="Kleerebezem R."/>
            <person name="Rijpstra W.I."/>
            <person name="Damste J.S."/>
            <person name="Le Paslier D."/>
            <person name="Muyzer G."/>
            <person name="Wagner M."/>
            <person name="van Loosdrecht M.C."/>
            <person name="Daims H."/>
        </authorList>
    </citation>
    <scope>NUCLEOTIDE SEQUENCE [LARGE SCALE GENOMIC DNA]</scope>
    <source>
        <strain evidence="3">none</strain>
    </source>
</reference>